<reference evidence="2" key="1">
    <citation type="submission" date="2018-06" db="EMBL/GenBank/DDBJ databases">
        <authorList>
            <person name="Zhirakovskaya E."/>
        </authorList>
    </citation>
    <scope>NUCLEOTIDE SEQUENCE</scope>
</reference>
<accession>A0A3B0ZWJ3</accession>
<feature type="transmembrane region" description="Helical" evidence="1">
    <location>
        <begin position="21"/>
        <end position="44"/>
    </location>
</feature>
<organism evidence="2">
    <name type="scientific">hydrothermal vent metagenome</name>
    <dbReference type="NCBI Taxonomy" id="652676"/>
    <lineage>
        <taxon>unclassified sequences</taxon>
        <taxon>metagenomes</taxon>
        <taxon>ecological metagenomes</taxon>
    </lineage>
</organism>
<dbReference type="EMBL" id="UOFP01000075">
    <property type="protein sequence ID" value="VAW84966.1"/>
    <property type="molecule type" value="Genomic_DNA"/>
</dbReference>
<sequence>MTTEQEEITPSEKLERDGVSFIKILIISKVIIITLVGAVAWWLLKDL</sequence>
<proteinExistence type="predicted"/>
<evidence type="ECO:0000313" key="2">
    <source>
        <dbReference type="EMBL" id="VAW84966.1"/>
    </source>
</evidence>
<dbReference type="AlphaFoldDB" id="A0A3B0ZWJ3"/>
<name>A0A3B0ZWJ3_9ZZZZ</name>
<evidence type="ECO:0000256" key="1">
    <source>
        <dbReference type="SAM" id="Phobius"/>
    </source>
</evidence>
<keyword evidence="1" id="KW-0812">Transmembrane</keyword>
<gene>
    <name evidence="2" type="ORF">MNBD_GAMMA18-2410</name>
</gene>
<protein>
    <submittedName>
        <fullName evidence="2">Uncharacterized protein</fullName>
    </submittedName>
</protein>
<keyword evidence="1" id="KW-0472">Membrane</keyword>
<keyword evidence="1" id="KW-1133">Transmembrane helix</keyword>